<name>A0A7Y9JJL4_9ACTN</name>
<protein>
    <submittedName>
        <fullName evidence="1">Uncharacterized protein</fullName>
    </submittedName>
</protein>
<dbReference type="RefSeq" id="WP_218905702.1">
    <property type="nucleotide sequence ID" value="NZ_JACCBA010000001.1"/>
</dbReference>
<dbReference type="Proteomes" id="UP000529783">
    <property type="component" value="Unassembled WGS sequence"/>
</dbReference>
<dbReference type="EMBL" id="JACCBA010000001">
    <property type="protein sequence ID" value="NYD50768.1"/>
    <property type="molecule type" value="Genomic_DNA"/>
</dbReference>
<evidence type="ECO:0000313" key="1">
    <source>
        <dbReference type="EMBL" id="NYD50768.1"/>
    </source>
</evidence>
<gene>
    <name evidence="1" type="ORF">BJY14_006751</name>
</gene>
<proteinExistence type="predicted"/>
<comment type="caution">
    <text evidence="1">The sequence shown here is derived from an EMBL/GenBank/DDBJ whole genome shotgun (WGS) entry which is preliminary data.</text>
</comment>
<organism evidence="1 2">
    <name type="scientific">Actinomadura luteofluorescens</name>
    <dbReference type="NCBI Taxonomy" id="46163"/>
    <lineage>
        <taxon>Bacteria</taxon>
        <taxon>Bacillati</taxon>
        <taxon>Actinomycetota</taxon>
        <taxon>Actinomycetes</taxon>
        <taxon>Streptosporangiales</taxon>
        <taxon>Thermomonosporaceae</taxon>
        <taxon>Actinomadura</taxon>
    </lineage>
</organism>
<reference evidence="1 2" key="1">
    <citation type="submission" date="2020-07" db="EMBL/GenBank/DDBJ databases">
        <title>Sequencing the genomes of 1000 actinobacteria strains.</title>
        <authorList>
            <person name="Klenk H.-P."/>
        </authorList>
    </citation>
    <scope>NUCLEOTIDE SEQUENCE [LARGE SCALE GENOMIC DNA]</scope>
    <source>
        <strain evidence="1 2">DSM 40398</strain>
    </source>
</reference>
<dbReference type="AlphaFoldDB" id="A0A7Y9JJL4"/>
<sequence length="319" mass="33128">MSRSPCTRANKALQVLIATNEPWATYHVQPLLAEAERRGWKLTQVVPDKSRINPGDPVPTATPRTAPAADLLVVAGAGDWPVKVAGRFPRLPLTASGLAYLGPRQAVGARALRPRLQTITAASPAAADAFADHLGTRRGTVTVVGSPQTDDLPERAPEPGLVLVLTSVTRPDATGEAAHGTALLLAAAEQLRTDGKRIMVGLHPRENPALWARYEISQVPSLSASARAEATIGIPGTAFPLIAAVGTPLVGCTDPALEVPDYLLTVCSSTIDDAALAVSAVEDARPPAPETLRDVIGPVGGSAGRLFDVWSKAACGDVA</sequence>
<evidence type="ECO:0000313" key="2">
    <source>
        <dbReference type="Proteomes" id="UP000529783"/>
    </source>
</evidence>
<keyword evidence="2" id="KW-1185">Reference proteome</keyword>
<accession>A0A7Y9JJL4</accession>